<dbReference type="Proteomes" id="UP000707356">
    <property type="component" value="Unassembled WGS sequence"/>
</dbReference>
<organism evidence="1 2">
    <name type="scientific">Pegethrix bostrychoides GSE-TBD4-15B</name>
    <dbReference type="NCBI Taxonomy" id="2839662"/>
    <lineage>
        <taxon>Bacteria</taxon>
        <taxon>Bacillati</taxon>
        <taxon>Cyanobacteriota</taxon>
        <taxon>Cyanophyceae</taxon>
        <taxon>Oculatellales</taxon>
        <taxon>Oculatellaceae</taxon>
        <taxon>Pegethrix</taxon>
    </lineage>
</organism>
<reference evidence="1" key="2">
    <citation type="journal article" date="2022" name="Microbiol. Resour. Announc.">
        <title>Metagenome Sequencing to Explore Phylogenomics of Terrestrial Cyanobacteria.</title>
        <authorList>
            <person name="Ward R.D."/>
            <person name="Stajich J.E."/>
            <person name="Johansen J.R."/>
            <person name="Huntemann M."/>
            <person name="Clum A."/>
            <person name="Foster B."/>
            <person name="Foster B."/>
            <person name="Roux S."/>
            <person name="Palaniappan K."/>
            <person name="Varghese N."/>
            <person name="Mukherjee S."/>
            <person name="Reddy T.B.K."/>
            <person name="Daum C."/>
            <person name="Copeland A."/>
            <person name="Chen I.A."/>
            <person name="Ivanova N.N."/>
            <person name="Kyrpides N.C."/>
            <person name="Shapiro N."/>
            <person name="Eloe-Fadrosh E.A."/>
            <person name="Pietrasiak N."/>
        </authorList>
    </citation>
    <scope>NUCLEOTIDE SEQUENCE</scope>
    <source>
        <strain evidence="1">GSE-TBD4-15B</strain>
    </source>
</reference>
<dbReference type="EMBL" id="JAHHHV010000031">
    <property type="protein sequence ID" value="MBW4465127.1"/>
    <property type="molecule type" value="Genomic_DNA"/>
</dbReference>
<dbReference type="AlphaFoldDB" id="A0A951P8Y2"/>
<comment type="caution">
    <text evidence="1">The sequence shown here is derived from an EMBL/GenBank/DDBJ whole genome shotgun (WGS) entry which is preliminary data.</text>
</comment>
<sequence>MNQGFQLEKDPLENESVMLVDEALPPLLPFWAEALAVAIARLNEKF</sequence>
<gene>
    <name evidence="1" type="ORF">KME07_06760</name>
</gene>
<name>A0A951P8Y2_9CYAN</name>
<reference evidence="1" key="1">
    <citation type="submission" date="2021-05" db="EMBL/GenBank/DDBJ databases">
        <authorList>
            <person name="Pietrasiak N."/>
            <person name="Ward R."/>
            <person name="Stajich J.E."/>
            <person name="Kurbessoian T."/>
        </authorList>
    </citation>
    <scope>NUCLEOTIDE SEQUENCE</scope>
    <source>
        <strain evidence="1">GSE-TBD4-15B</strain>
    </source>
</reference>
<accession>A0A951P8Y2</accession>
<proteinExistence type="predicted"/>
<evidence type="ECO:0000313" key="1">
    <source>
        <dbReference type="EMBL" id="MBW4465127.1"/>
    </source>
</evidence>
<protein>
    <submittedName>
        <fullName evidence="1">Uncharacterized protein</fullName>
    </submittedName>
</protein>
<evidence type="ECO:0000313" key="2">
    <source>
        <dbReference type="Proteomes" id="UP000707356"/>
    </source>
</evidence>